<evidence type="ECO:0000313" key="3">
    <source>
        <dbReference type="Proteomes" id="UP000002700"/>
    </source>
</evidence>
<feature type="region of interest" description="Disordered" evidence="1">
    <location>
        <begin position="48"/>
        <end position="69"/>
    </location>
</feature>
<reference evidence="2 3" key="1">
    <citation type="submission" date="2005-09" db="EMBL/GenBank/DDBJ databases">
        <authorList>
            <person name="Woods D.E."/>
            <person name="Nierman W.C."/>
        </authorList>
    </citation>
    <scope>NUCLEOTIDE SEQUENCE [LARGE SCALE GENOMIC DNA]</scope>
    <source>
        <strain evidence="2 3">1710b</strain>
    </source>
</reference>
<dbReference type="EnsemblBacteria" id="ABA48502">
    <property type="protein sequence ID" value="ABA48502"/>
    <property type="gene ID" value="BURPS1710b_1512"/>
</dbReference>
<organism evidence="2 3">
    <name type="scientific">Burkholderia pseudomallei (strain 1710b)</name>
    <dbReference type="NCBI Taxonomy" id="320372"/>
    <lineage>
        <taxon>Bacteria</taxon>
        <taxon>Pseudomonadati</taxon>
        <taxon>Pseudomonadota</taxon>
        <taxon>Betaproteobacteria</taxon>
        <taxon>Burkholderiales</taxon>
        <taxon>Burkholderiaceae</taxon>
        <taxon>Burkholderia</taxon>
        <taxon>pseudomallei group</taxon>
    </lineage>
</organism>
<protein>
    <submittedName>
        <fullName evidence="2">Uncharacterized protein</fullName>
    </submittedName>
</protein>
<gene>
    <name evidence="2" type="ordered locus">BURPS1710b_1512</name>
</gene>
<dbReference type="AlphaFoldDB" id="Q3JU38"/>
<name>Q3JU38_BURP1</name>
<dbReference type="Proteomes" id="UP000002700">
    <property type="component" value="Chromosome I"/>
</dbReference>
<sequence>MFAAACGSTNSARCRQCDRSAPSAAHASATSGVPTTAAIAAAPASQPCAAMRERRARPPARAHTGACARRATRASASVVKADLVDELAGALAVLRDLDERQRIDLQRPEAGDHRIERDARAHRVFVVRLCVERLRGRRREVFEQLHRVVPVRRVLRDGRAAHVHMRAAALRVRERRAHDLDRVAPLARVGAGLRVLHVAGVVRVREPDVADAAEDVARDVAIAARRLAREIRLHAAQPLLGRGFAVVRDHRGDERRVVRMLAGTDADLALPFRIGERLVRDRVELHVLVDVQHAVAQRQRVPVAARAAQVRGNRAVERRRAHGLREPAVDEIEQIADVDRHQHVGGRARAFGLHALEQAVLDEHRVDGDAALLRERVDERLDQLRLAGRVQVDFVGRVRGGRDGGERECERERAQQRAQQRAGLLDEHRGLRRKTCEEGRSRERADGGRGANITNRKLGIVMRNGNDSHMRIARKKTDESRRAQRTAVRMRLRVECRLDEFLMERDRR</sequence>
<accession>Q3JU38</accession>
<evidence type="ECO:0000256" key="1">
    <source>
        <dbReference type="SAM" id="MobiDB-lite"/>
    </source>
</evidence>
<evidence type="ECO:0000313" key="2">
    <source>
        <dbReference type="EMBL" id="ABA48502.1"/>
    </source>
</evidence>
<dbReference type="EMBL" id="CP000124">
    <property type="protein sequence ID" value="ABA48502.1"/>
    <property type="molecule type" value="Genomic_DNA"/>
</dbReference>
<dbReference type="KEGG" id="bpm:BURPS1710b_1512"/>
<proteinExistence type="predicted"/>
<dbReference type="HOGENOM" id="CLU_536060_0_0_4"/>